<protein>
    <submittedName>
        <fullName evidence="2">N-acetyltransferase</fullName>
    </submittedName>
</protein>
<proteinExistence type="predicted"/>
<evidence type="ECO:0000313" key="3">
    <source>
        <dbReference type="Proteomes" id="UP001431209"/>
    </source>
</evidence>
<name>A0AAW2YII7_9EUKA</name>
<organism evidence="2 3">
    <name type="scientific">Acrasis kona</name>
    <dbReference type="NCBI Taxonomy" id="1008807"/>
    <lineage>
        <taxon>Eukaryota</taxon>
        <taxon>Discoba</taxon>
        <taxon>Heterolobosea</taxon>
        <taxon>Tetramitia</taxon>
        <taxon>Eutetramitia</taxon>
        <taxon>Acrasidae</taxon>
        <taxon>Acrasis</taxon>
    </lineage>
</organism>
<dbReference type="Pfam" id="PF13880">
    <property type="entry name" value="Acetyltransf_13"/>
    <property type="match status" value="1"/>
</dbReference>
<dbReference type="CDD" id="cd04301">
    <property type="entry name" value="NAT_SF"/>
    <property type="match status" value="1"/>
</dbReference>
<evidence type="ECO:0000259" key="1">
    <source>
        <dbReference type="PROSITE" id="PS51186"/>
    </source>
</evidence>
<dbReference type="GO" id="GO:0000785">
    <property type="term" value="C:chromatin"/>
    <property type="evidence" value="ECO:0007669"/>
    <property type="project" value="TreeGrafter"/>
</dbReference>
<reference evidence="2 3" key="1">
    <citation type="submission" date="2024-03" db="EMBL/GenBank/DDBJ databases">
        <title>The Acrasis kona genome and developmental transcriptomes reveal deep origins of eukaryotic multicellular pathways.</title>
        <authorList>
            <person name="Sheikh S."/>
            <person name="Fu C.-J."/>
            <person name="Brown M.W."/>
            <person name="Baldauf S.L."/>
        </authorList>
    </citation>
    <scope>NUCLEOTIDE SEQUENCE [LARGE SCALE GENOMIC DNA]</scope>
    <source>
        <strain evidence="2 3">ATCC MYA-3509</strain>
    </source>
</reference>
<gene>
    <name evidence="2" type="ORF">AKO1_005737</name>
</gene>
<evidence type="ECO:0000313" key="2">
    <source>
        <dbReference type="EMBL" id="KAL0477183.1"/>
    </source>
</evidence>
<dbReference type="GO" id="GO:0061733">
    <property type="term" value="F:protein-lysine-acetyltransferase activity"/>
    <property type="evidence" value="ECO:0007669"/>
    <property type="project" value="TreeGrafter"/>
</dbReference>
<dbReference type="PANTHER" id="PTHR45884:SF2">
    <property type="entry name" value="N-ACETYLTRANSFERASE ECO"/>
    <property type="match status" value="1"/>
</dbReference>
<sequence>MMDNQSRSASVKNKCIQIKNIVDDWIGIYQSDDEFSKKQYKLFVYVDETFKVLGCLVAERTSTAQQFAYNEENGTRQLLITDKEKKVVMGISRIFVDLEHRRKGIATTLLESARKHMIYGYHCNKNRLAFSHPTSMGHEFAKHYMQKHNYLVY</sequence>
<accession>A0AAW2YII7</accession>
<dbReference type="SUPFAM" id="SSF55729">
    <property type="entry name" value="Acyl-CoA N-acyltransferases (Nat)"/>
    <property type="match status" value="1"/>
</dbReference>
<comment type="caution">
    <text evidence="2">The sequence shown here is derived from an EMBL/GenBank/DDBJ whole genome shotgun (WGS) entry which is preliminary data.</text>
</comment>
<keyword evidence="3" id="KW-1185">Reference proteome</keyword>
<dbReference type="PANTHER" id="PTHR45884">
    <property type="entry name" value="N-ACETYLTRANSFERASE ECO"/>
    <property type="match status" value="1"/>
</dbReference>
<dbReference type="InterPro" id="IPR016181">
    <property type="entry name" value="Acyl_CoA_acyltransferase"/>
</dbReference>
<dbReference type="InterPro" id="IPR028009">
    <property type="entry name" value="ESCO_Acetyltransf_dom"/>
</dbReference>
<dbReference type="GO" id="GO:0007064">
    <property type="term" value="P:mitotic sister chromatid cohesion"/>
    <property type="evidence" value="ECO:0007669"/>
    <property type="project" value="TreeGrafter"/>
</dbReference>
<dbReference type="Proteomes" id="UP001431209">
    <property type="component" value="Unassembled WGS sequence"/>
</dbReference>
<dbReference type="InterPro" id="IPR000182">
    <property type="entry name" value="GNAT_dom"/>
</dbReference>
<dbReference type="Gene3D" id="3.40.630.30">
    <property type="match status" value="1"/>
</dbReference>
<dbReference type="GO" id="GO:0005634">
    <property type="term" value="C:nucleus"/>
    <property type="evidence" value="ECO:0007669"/>
    <property type="project" value="TreeGrafter"/>
</dbReference>
<dbReference type="EMBL" id="JAOPGA020000148">
    <property type="protein sequence ID" value="KAL0477183.1"/>
    <property type="molecule type" value="Genomic_DNA"/>
</dbReference>
<feature type="domain" description="N-acetyltransferase" evidence="1">
    <location>
        <begin position="16"/>
        <end position="153"/>
    </location>
</feature>
<dbReference type="PROSITE" id="PS51186">
    <property type="entry name" value="GNAT"/>
    <property type="match status" value="1"/>
</dbReference>
<dbReference type="AlphaFoldDB" id="A0AAW2YII7"/>